<keyword evidence="3" id="KW-1185">Reference proteome</keyword>
<dbReference type="STRING" id="1030841.HMPREF9370_2488"/>
<keyword evidence="1" id="KW-0812">Transmembrane</keyword>
<proteinExistence type="predicted"/>
<evidence type="ECO:0000313" key="3">
    <source>
        <dbReference type="Proteomes" id="UP000005336"/>
    </source>
</evidence>
<feature type="transmembrane region" description="Helical" evidence="1">
    <location>
        <begin position="20"/>
        <end position="41"/>
    </location>
</feature>
<dbReference type="Proteomes" id="UP000005336">
    <property type="component" value="Unassembled WGS sequence"/>
</dbReference>
<keyword evidence="1" id="KW-1133">Transmembrane helix</keyword>
<dbReference type="HOGENOM" id="CLU_3254658_0_0_4"/>
<evidence type="ECO:0000256" key="1">
    <source>
        <dbReference type="SAM" id="Phobius"/>
    </source>
</evidence>
<sequence length="42" mass="4951">MAIYVSPDDFNGRECLSEKVWLLNHYFTVSPGIVCYLFYVFL</sequence>
<reference evidence="2 3" key="1">
    <citation type="submission" date="2011-06" db="EMBL/GenBank/DDBJ databases">
        <authorList>
            <person name="Muzny D."/>
            <person name="Qin X."/>
            <person name="Deng J."/>
            <person name="Jiang H."/>
            <person name="Liu Y."/>
            <person name="Qu J."/>
            <person name="Song X.-Z."/>
            <person name="Zhang L."/>
            <person name="Thornton R."/>
            <person name="Coyle M."/>
            <person name="Francisco L."/>
            <person name="Jackson L."/>
            <person name="Javaid M."/>
            <person name="Korchina V."/>
            <person name="Kovar C."/>
            <person name="Mata R."/>
            <person name="Mathew T."/>
            <person name="Ngo R."/>
            <person name="Nguyen L."/>
            <person name="Nguyen N."/>
            <person name="Okwuonu G."/>
            <person name="Ongeri F."/>
            <person name="Pham C."/>
            <person name="Simmons D."/>
            <person name="Wilczek-Boney K."/>
            <person name="Hale W."/>
            <person name="Jakkamsetti A."/>
            <person name="Pham P."/>
            <person name="Ruth R."/>
            <person name="San Lucas F."/>
            <person name="Warren J."/>
            <person name="Zhang J."/>
            <person name="Zhao Z."/>
            <person name="Zhou C."/>
            <person name="Zhu D."/>
            <person name="Lee S."/>
            <person name="Bess C."/>
            <person name="Blankenburg K."/>
            <person name="Forbes L."/>
            <person name="Fu Q."/>
            <person name="Gubbala S."/>
            <person name="Hirani K."/>
            <person name="Jayaseelan J.C."/>
            <person name="Lara F."/>
            <person name="Munidasa M."/>
            <person name="Palculict T."/>
            <person name="Patil S."/>
            <person name="Pu L.-L."/>
            <person name="Saada N."/>
            <person name="Tang L."/>
            <person name="Weissenberger G."/>
            <person name="Zhu Y."/>
            <person name="Hemphill L."/>
            <person name="Shang Y."/>
            <person name="Youmans B."/>
            <person name="Ayvaz T."/>
            <person name="Ross M."/>
            <person name="Santibanez J."/>
            <person name="Aqrawi P."/>
            <person name="Gross S."/>
            <person name="Joshi V."/>
            <person name="Fowler G."/>
            <person name="Nazareth L."/>
            <person name="Reid J."/>
            <person name="Worley K."/>
            <person name="Petrosino J."/>
            <person name="Highlander S."/>
            <person name="Gibbs R."/>
        </authorList>
    </citation>
    <scope>NUCLEOTIDE SEQUENCE [LARGE SCALE GENOMIC DNA]</scope>
    <source>
        <strain evidence="2 3">9715</strain>
    </source>
</reference>
<dbReference type="EMBL" id="AGAZ01000081">
    <property type="protein sequence ID" value="EGZ43941.1"/>
    <property type="molecule type" value="Genomic_DNA"/>
</dbReference>
<evidence type="ECO:0000313" key="2">
    <source>
        <dbReference type="EMBL" id="EGZ43941.1"/>
    </source>
</evidence>
<gene>
    <name evidence="2" type="ORF">HMPREF9370_2488</name>
</gene>
<organism evidence="2 3">
    <name type="scientific">Neisseria wadsworthii 9715</name>
    <dbReference type="NCBI Taxonomy" id="1030841"/>
    <lineage>
        <taxon>Bacteria</taxon>
        <taxon>Pseudomonadati</taxon>
        <taxon>Pseudomonadota</taxon>
        <taxon>Betaproteobacteria</taxon>
        <taxon>Neisseriales</taxon>
        <taxon>Neisseriaceae</taxon>
        <taxon>Neisseria</taxon>
    </lineage>
</organism>
<dbReference type="AlphaFoldDB" id="G4CTS8"/>
<comment type="caution">
    <text evidence="2">The sequence shown here is derived from an EMBL/GenBank/DDBJ whole genome shotgun (WGS) entry which is preliminary data.</text>
</comment>
<name>G4CTS8_9NEIS</name>
<keyword evidence="1" id="KW-0472">Membrane</keyword>
<accession>G4CTS8</accession>
<dbReference type="PATRIC" id="fig|1030841.3.peg.2476"/>
<protein>
    <submittedName>
        <fullName evidence="2">Amino acid permease</fullName>
    </submittedName>
</protein>